<keyword evidence="4" id="KW-0762">Sugar transport</keyword>
<dbReference type="InterPro" id="IPR033887">
    <property type="entry name" value="PTS_IIA_man"/>
</dbReference>
<organism evidence="9 10">
    <name type="scientific">Halothiobacillus diazotrophicus</name>
    <dbReference type="NCBI Taxonomy" id="1860122"/>
    <lineage>
        <taxon>Bacteria</taxon>
        <taxon>Pseudomonadati</taxon>
        <taxon>Pseudomonadota</taxon>
        <taxon>Gammaproteobacteria</taxon>
        <taxon>Chromatiales</taxon>
        <taxon>Halothiobacillaceae</taxon>
        <taxon>Halothiobacillus</taxon>
    </lineage>
</organism>
<keyword evidence="10" id="KW-1185">Reference proteome</keyword>
<keyword evidence="2" id="KW-0813">Transport</keyword>
<evidence type="ECO:0000256" key="3">
    <source>
        <dbReference type="ARBA" id="ARBA00022490"/>
    </source>
</evidence>
<comment type="subcellular location">
    <subcellularLocation>
        <location evidence="1">Cytoplasm</location>
    </subcellularLocation>
</comment>
<keyword evidence="5" id="KW-0808">Transferase</keyword>
<reference evidence="9 10" key="1">
    <citation type="submission" date="2016-06" db="EMBL/GenBank/DDBJ databases">
        <title>Insight into the functional genes involving in sulfur oxidation in Pearl River water.</title>
        <authorList>
            <person name="Luo J."/>
            <person name="Tan X."/>
            <person name="Lin W."/>
        </authorList>
    </citation>
    <scope>NUCLEOTIDE SEQUENCE [LARGE SCALE GENOMIC DNA]</scope>
    <source>
        <strain evidence="9 10">LS2</strain>
    </source>
</reference>
<dbReference type="KEGG" id="haz:A9404_01085"/>
<dbReference type="GO" id="GO:0009401">
    <property type="term" value="P:phosphoenolpyruvate-dependent sugar phosphotransferase system"/>
    <property type="evidence" value="ECO:0007669"/>
    <property type="project" value="UniProtKB-KW"/>
</dbReference>
<feature type="domain" description="PTS EIIA type-4" evidence="8">
    <location>
        <begin position="2"/>
        <end position="124"/>
    </location>
</feature>
<name>A0A191ZE59_9GAMM</name>
<evidence type="ECO:0000256" key="5">
    <source>
        <dbReference type="ARBA" id="ARBA00022679"/>
    </source>
</evidence>
<dbReference type="STRING" id="1860122.A9404_01085"/>
<dbReference type="GO" id="GO:0016020">
    <property type="term" value="C:membrane"/>
    <property type="evidence" value="ECO:0007669"/>
    <property type="project" value="InterPro"/>
</dbReference>
<keyword evidence="3" id="KW-0963">Cytoplasm</keyword>
<dbReference type="InterPro" id="IPR004701">
    <property type="entry name" value="PTS_EIIA_man-typ"/>
</dbReference>
<dbReference type="PROSITE" id="PS51096">
    <property type="entry name" value="PTS_EIIA_TYPE_4"/>
    <property type="match status" value="1"/>
</dbReference>
<dbReference type="InterPro" id="IPR036662">
    <property type="entry name" value="PTS_EIIA_man-typ_sf"/>
</dbReference>
<dbReference type="GO" id="GO:0005737">
    <property type="term" value="C:cytoplasm"/>
    <property type="evidence" value="ECO:0007669"/>
    <property type="project" value="UniProtKB-SubCell"/>
</dbReference>
<proteinExistence type="predicted"/>
<accession>A0A191ZE59</accession>
<protein>
    <submittedName>
        <fullName evidence="9">PTS fructose transporter subunit IIA</fullName>
    </submittedName>
</protein>
<sequence length="130" mass="14314">MTVGILLICHNKIGEQLLETATDMLEKIPMPAGELSVHQDDDPIDLLNRARRRIADLDEGDGVLVLTDMYGSTPSNIAHRLKDKNRVRVISGVNLPMVVRAMNYPQLNLPQMTERVATGGREGIIEGDGI</sequence>
<dbReference type="OrthoDB" id="7065728at2"/>
<dbReference type="PANTHER" id="PTHR33799:SF1">
    <property type="entry name" value="PTS SYSTEM MANNOSE-SPECIFIC EIIAB COMPONENT-RELATED"/>
    <property type="match status" value="1"/>
</dbReference>
<dbReference type="AlphaFoldDB" id="A0A191ZE59"/>
<keyword evidence="7" id="KW-0418">Kinase</keyword>
<dbReference type="Proteomes" id="UP000078596">
    <property type="component" value="Chromosome"/>
</dbReference>
<dbReference type="EMBL" id="CP016027">
    <property type="protein sequence ID" value="ANJ66152.1"/>
    <property type="molecule type" value="Genomic_DNA"/>
</dbReference>
<evidence type="ECO:0000256" key="6">
    <source>
        <dbReference type="ARBA" id="ARBA00022683"/>
    </source>
</evidence>
<gene>
    <name evidence="9" type="ORF">A9404_01085</name>
</gene>
<evidence type="ECO:0000259" key="8">
    <source>
        <dbReference type="PROSITE" id="PS51096"/>
    </source>
</evidence>
<evidence type="ECO:0000256" key="1">
    <source>
        <dbReference type="ARBA" id="ARBA00004496"/>
    </source>
</evidence>
<dbReference type="Gene3D" id="3.40.50.510">
    <property type="entry name" value="Phosphotransferase system, mannose-type IIA component"/>
    <property type="match status" value="1"/>
</dbReference>
<evidence type="ECO:0000256" key="2">
    <source>
        <dbReference type="ARBA" id="ARBA00022448"/>
    </source>
</evidence>
<dbReference type="GO" id="GO:0016301">
    <property type="term" value="F:kinase activity"/>
    <property type="evidence" value="ECO:0007669"/>
    <property type="project" value="UniProtKB-KW"/>
</dbReference>
<dbReference type="CDD" id="cd00006">
    <property type="entry name" value="PTS_IIA_man"/>
    <property type="match status" value="1"/>
</dbReference>
<evidence type="ECO:0000256" key="7">
    <source>
        <dbReference type="ARBA" id="ARBA00022777"/>
    </source>
</evidence>
<evidence type="ECO:0000313" key="10">
    <source>
        <dbReference type="Proteomes" id="UP000078596"/>
    </source>
</evidence>
<evidence type="ECO:0000256" key="4">
    <source>
        <dbReference type="ARBA" id="ARBA00022597"/>
    </source>
</evidence>
<dbReference type="InterPro" id="IPR051471">
    <property type="entry name" value="Bacterial_PTS_sugar_comp"/>
</dbReference>
<dbReference type="PANTHER" id="PTHR33799">
    <property type="entry name" value="PTS PERMEASE-RELATED-RELATED"/>
    <property type="match status" value="1"/>
</dbReference>
<keyword evidence="6" id="KW-0598">Phosphotransferase system</keyword>
<dbReference type="Pfam" id="PF03610">
    <property type="entry name" value="EIIA-man"/>
    <property type="match status" value="1"/>
</dbReference>
<dbReference type="SUPFAM" id="SSF53062">
    <property type="entry name" value="PTS system fructose IIA component-like"/>
    <property type="match status" value="1"/>
</dbReference>
<evidence type="ECO:0000313" key="9">
    <source>
        <dbReference type="EMBL" id="ANJ66152.1"/>
    </source>
</evidence>
<dbReference type="RefSeq" id="WP_066097874.1">
    <property type="nucleotide sequence ID" value="NZ_CP016027.1"/>
</dbReference>